<evidence type="ECO:0000256" key="7">
    <source>
        <dbReference type="ARBA" id="ARBA00022723"/>
    </source>
</evidence>
<feature type="domain" description="Plastocyanin-like" evidence="14">
    <location>
        <begin position="219"/>
        <end position="328"/>
    </location>
</feature>
<accession>A0A8I0HR22</accession>
<dbReference type="SUPFAM" id="SSF49503">
    <property type="entry name" value="Cupredoxins"/>
    <property type="match status" value="3"/>
</dbReference>
<evidence type="ECO:0000256" key="10">
    <source>
        <dbReference type="ARBA" id="ARBA00023008"/>
    </source>
</evidence>
<comment type="cofactor">
    <cofactor evidence="2 12">
        <name>Cu(2+)</name>
        <dbReference type="ChEBI" id="CHEBI:29036"/>
    </cofactor>
</comment>
<evidence type="ECO:0000256" key="4">
    <source>
        <dbReference type="ARBA" id="ARBA00011233"/>
    </source>
</evidence>
<sequence>MSIPIGPAGGAGPRPAPKKPVGGDKDVEWASWVLVGLAIATVVTLAVLASSGFGSTGQATTQASTSSGQAVTDGDTVTQQVSIEGMLFAPNTVEIPAGSTLVLEITNNDSQNHDLALNGINTGLISPGDTVTQDFGVFDESTAGWCTVAGHKAMGMTFDVTVTGATDTVTAGGTNTAAVDVPGAGARSVDHEGFTPVDPVLAPAPAPTGTVHEYDWNITEEVRQIAPGHEQVVWLFDGQAPGPTLRGKLGDTFRITLHNKGTMSHSIDFHAGEVNPDTNMAQIPVGESLTYEFVADRYGVWMYHCATAPMSLHIANGMFGAVIIDPPADSADVLSDVDEEYLLVASEMFLGEREVGADAQRVNDRDYDLTAFNFYPNQYDLAPIEHKVGDTVRVWLMNVGPDQSLSFHVVGEVFDTVFSEGRYLIRDAGTRGTGSQAVDVSVAQGAFVELTFNAPGSYAFVNHQMTDAEKGQHGFFTVTD</sequence>
<dbReference type="InterPro" id="IPR045087">
    <property type="entry name" value="Cu-oxidase_fam"/>
</dbReference>
<dbReference type="InterPro" id="IPR001287">
    <property type="entry name" value="NO2-reductase_Cu"/>
</dbReference>
<evidence type="ECO:0000256" key="11">
    <source>
        <dbReference type="ARBA" id="ARBA00049340"/>
    </source>
</evidence>
<dbReference type="PANTHER" id="PTHR11709:SF394">
    <property type="entry name" value="FI03373P-RELATED"/>
    <property type="match status" value="1"/>
</dbReference>
<keyword evidence="8" id="KW-0677">Repeat</keyword>
<dbReference type="GO" id="GO:0050421">
    <property type="term" value="F:nitrite reductase (NO-forming) activity"/>
    <property type="evidence" value="ECO:0007669"/>
    <property type="project" value="UniProtKB-EC"/>
</dbReference>
<evidence type="ECO:0000259" key="14">
    <source>
        <dbReference type="Pfam" id="PF07732"/>
    </source>
</evidence>
<dbReference type="PANTHER" id="PTHR11709">
    <property type="entry name" value="MULTI-COPPER OXIDASE"/>
    <property type="match status" value="1"/>
</dbReference>
<dbReference type="RefSeq" id="WP_191734188.1">
    <property type="nucleotide sequence ID" value="NZ_JACSPR010000009.1"/>
</dbReference>
<comment type="cofactor">
    <cofactor evidence="1 12">
        <name>Cu(+)</name>
        <dbReference type="ChEBI" id="CHEBI:49552"/>
    </cofactor>
</comment>
<dbReference type="InterPro" id="IPR011707">
    <property type="entry name" value="Cu-oxidase-like_N"/>
</dbReference>
<comment type="subunit">
    <text evidence="4">Homotrimer.</text>
</comment>
<keyword evidence="9" id="KW-0560">Oxidoreductase</keyword>
<evidence type="ECO:0000256" key="12">
    <source>
        <dbReference type="PIRSR" id="PIRSR601287-1"/>
    </source>
</evidence>
<comment type="catalytic activity">
    <reaction evidence="11">
        <text>nitric oxide + Fe(III)-[cytochrome c] + H2O = Fe(II)-[cytochrome c] + nitrite + 2 H(+)</text>
        <dbReference type="Rhea" id="RHEA:15233"/>
        <dbReference type="Rhea" id="RHEA-COMP:10350"/>
        <dbReference type="Rhea" id="RHEA-COMP:14399"/>
        <dbReference type="ChEBI" id="CHEBI:15377"/>
        <dbReference type="ChEBI" id="CHEBI:15378"/>
        <dbReference type="ChEBI" id="CHEBI:16301"/>
        <dbReference type="ChEBI" id="CHEBI:16480"/>
        <dbReference type="ChEBI" id="CHEBI:29033"/>
        <dbReference type="ChEBI" id="CHEBI:29034"/>
        <dbReference type="EC" id="1.7.2.1"/>
    </reaction>
</comment>
<evidence type="ECO:0000256" key="6">
    <source>
        <dbReference type="ARBA" id="ARBA00017290"/>
    </source>
</evidence>
<comment type="similarity">
    <text evidence="3">Belongs to the multicopper oxidase family.</text>
</comment>
<feature type="region of interest" description="Disordered" evidence="13">
    <location>
        <begin position="1"/>
        <end position="23"/>
    </location>
</feature>
<evidence type="ECO:0000256" key="3">
    <source>
        <dbReference type="ARBA" id="ARBA00010609"/>
    </source>
</evidence>
<feature type="binding site" description="type 1 copper site" evidence="12">
    <location>
        <position position="270"/>
    </location>
    <ligand>
        <name>Cu cation</name>
        <dbReference type="ChEBI" id="CHEBI:23378"/>
        <label>1</label>
    </ligand>
</feature>
<keyword evidence="10 12" id="KW-0186">Copper</keyword>
<evidence type="ECO:0000256" key="13">
    <source>
        <dbReference type="SAM" id="MobiDB-lite"/>
    </source>
</evidence>
<dbReference type="CDD" id="cd00920">
    <property type="entry name" value="Cupredoxin"/>
    <property type="match status" value="1"/>
</dbReference>
<dbReference type="EMBL" id="JACSPR010000009">
    <property type="protein sequence ID" value="MBD8030938.1"/>
    <property type="molecule type" value="Genomic_DNA"/>
</dbReference>
<evidence type="ECO:0000256" key="2">
    <source>
        <dbReference type="ARBA" id="ARBA00001973"/>
    </source>
</evidence>
<reference evidence="15 16" key="1">
    <citation type="submission" date="2020-08" db="EMBL/GenBank/DDBJ databases">
        <title>A Genomic Blueprint of the Chicken Gut Microbiome.</title>
        <authorList>
            <person name="Gilroy R."/>
            <person name="Ravi A."/>
            <person name="Getino M."/>
            <person name="Pursley I."/>
            <person name="Horton D.L."/>
            <person name="Alikhan N.-F."/>
            <person name="Baker D."/>
            <person name="Gharbi K."/>
            <person name="Hall N."/>
            <person name="Watson M."/>
            <person name="Adriaenssens E.M."/>
            <person name="Foster-Nyarko E."/>
            <person name="Jarju S."/>
            <person name="Secka A."/>
            <person name="Antonio M."/>
            <person name="Oren A."/>
            <person name="Chaudhuri R."/>
            <person name="La Ragione R.M."/>
            <person name="Hildebrand F."/>
            <person name="Pallen M.J."/>
        </authorList>
    </citation>
    <scope>NUCLEOTIDE SEQUENCE [LARGE SCALE GENOMIC DNA]</scope>
    <source>
        <strain evidence="15 16">Sa1YVA5</strain>
    </source>
</reference>
<dbReference type="InterPro" id="IPR008972">
    <property type="entry name" value="Cupredoxin"/>
</dbReference>
<protein>
    <recommendedName>
        <fullName evidence="6">Copper-containing nitrite reductase</fullName>
        <ecNumber evidence="5">1.7.2.1</ecNumber>
    </recommendedName>
</protein>
<dbReference type="Proteomes" id="UP000650224">
    <property type="component" value="Unassembled WGS sequence"/>
</dbReference>
<proteinExistence type="inferred from homology"/>
<evidence type="ECO:0000313" key="16">
    <source>
        <dbReference type="Proteomes" id="UP000650224"/>
    </source>
</evidence>
<comment type="caution">
    <text evidence="15">The sequence shown here is derived from an EMBL/GenBank/DDBJ whole genome shotgun (WGS) entry which is preliminary data.</text>
</comment>
<keyword evidence="16" id="KW-1185">Reference proteome</keyword>
<evidence type="ECO:0000256" key="1">
    <source>
        <dbReference type="ARBA" id="ARBA00001960"/>
    </source>
</evidence>
<feature type="binding site" description="type 1 copper site" evidence="12">
    <location>
        <position position="318"/>
    </location>
    <ligand>
        <name>Cu cation</name>
        <dbReference type="ChEBI" id="CHEBI:23378"/>
        <label>1</label>
    </ligand>
</feature>
<dbReference type="PRINTS" id="PR00695">
    <property type="entry name" value="CUNO2RDTASE"/>
</dbReference>
<dbReference type="GO" id="GO:0005507">
    <property type="term" value="F:copper ion binding"/>
    <property type="evidence" value="ECO:0007669"/>
    <property type="project" value="InterPro"/>
</dbReference>
<evidence type="ECO:0000313" key="15">
    <source>
        <dbReference type="EMBL" id="MBD8030938.1"/>
    </source>
</evidence>
<dbReference type="CDD" id="cd11020">
    <property type="entry name" value="CuRO_1_CuNIR"/>
    <property type="match status" value="1"/>
</dbReference>
<dbReference type="AlphaFoldDB" id="A0A8I0HR22"/>
<feature type="binding site" description="type 1 copper site" evidence="12">
    <location>
        <position position="304"/>
    </location>
    <ligand>
        <name>Cu cation</name>
        <dbReference type="ChEBI" id="CHEBI:23378"/>
        <label>1</label>
    </ligand>
</feature>
<evidence type="ECO:0000256" key="8">
    <source>
        <dbReference type="ARBA" id="ARBA00022737"/>
    </source>
</evidence>
<dbReference type="Gene3D" id="2.60.40.420">
    <property type="entry name" value="Cupredoxins - blue copper proteins"/>
    <property type="match status" value="3"/>
</dbReference>
<dbReference type="CDD" id="cd04208">
    <property type="entry name" value="CuRO_2_CuNIR"/>
    <property type="match status" value="1"/>
</dbReference>
<feature type="binding site" description="type 1 copper site" evidence="12">
    <location>
        <position position="463"/>
    </location>
    <ligand>
        <name>Cu cation</name>
        <dbReference type="ChEBI" id="CHEBI:23378"/>
        <label>1</label>
    </ligand>
</feature>
<dbReference type="EC" id="1.7.2.1" evidence="5"/>
<name>A0A8I0HR22_9CORY</name>
<feature type="binding site" description="type 1 copper site" evidence="12">
    <location>
        <position position="265"/>
    </location>
    <ligand>
        <name>Cu cation</name>
        <dbReference type="ChEBI" id="CHEBI:23378"/>
        <label>1</label>
    </ligand>
</feature>
<feature type="binding site" description="type 1 copper site" evidence="12">
    <location>
        <position position="313"/>
    </location>
    <ligand>
        <name>Cu cation</name>
        <dbReference type="ChEBI" id="CHEBI:23378"/>
        <label>1</label>
    </ligand>
</feature>
<evidence type="ECO:0000256" key="5">
    <source>
        <dbReference type="ARBA" id="ARBA00011882"/>
    </source>
</evidence>
<evidence type="ECO:0000256" key="9">
    <source>
        <dbReference type="ARBA" id="ARBA00023002"/>
    </source>
</evidence>
<keyword evidence="7 12" id="KW-0479">Metal-binding</keyword>
<gene>
    <name evidence="15" type="ORF">H9627_11520</name>
</gene>
<dbReference type="Pfam" id="PF07732">
    <property type="entry name" value="Cu-oxidase_3"/>
    <property type="match status" value="1"/>
</dbReference>
<organism evidence="15 16">
    <name type="scientific">Corynebacterium gallinarum</name>
    <dbReference type="NCBI Taxonomy" id="2762214"/>
    <lineage>
        <taxon>Bacteria</taxon>
        <taxon>Bacillati</taxon>
        <taxon>Actinomycetota</taxon>
        <taxon>Actinomycetes</taxon>
        <taxon>Mycobacteriales</taxon>
        <taxon>Corynebacteriaceae</taxon>
        <taxon>Corynebacterium</taxon>
    </lineage>
</organism>
<feature type="binding site" description="type 1 copper site" evidence="12">
    <location>
        <position position="305"/>
    </location>
    <ligand>
        <name>Cu cation</name>
        <dbReference type="ChEBI" id="CHEBI:23378"/>
        <label>1</label>
    </ligand>
</feature>